<evidence type="ECO:0000313" key="1">
    <source>
        <dbReference type="EMBL" id="CAG8631450.1"/>
    </source>
</evidence>
<reference evidence="1" key="1">
    <citation type="submission" date="2021-06" db="EMBL/GenBank/DDBJ databases">
        <authorList>
            <person name="Kallberg Y."/>
            <person name="Tangrot J."/>
            <person name="Rosling A."/>
        </authorList>
    </citation>
    <scope>NUCLEOTIDE SEQUENCE</scope>
    <source>
        <strain evidence="1">IA702</strain>
    </source>
</reference>
<protein>
    <submittedName>
        <fullName evidence="1">9306_t:CDS:1</fullName>
    </submittedName>
</protein>
<gene>
    <name evidence="1" type="ORF">POCULU_LOCUS8915</name>
</gene>
<feature type="non-terminal residue" evidence="1">
    <location>
        <position position="72"/>
    </location>
</feature>
<proteinExistence type="predicted"/>
<dbReference type="Proteomes" id="UP000789572">
    <property type="component" value="Unassembled WGS sequence"/>
</dbReference>
<comment type="caution">
    <text evidence="1">The sequence shown here is derived from an EMBL/GenBank/DDBJ whole genome shotgun (WGS) entry which is preliminary data.</text>
</comment>
<dbReference type="AlphaFoldDB" id="A0A9N9DDH9"/>
<accession>A0A9N9DDH9</accession>
<organism evidence="1 2">
    <name type="scientific">Paraglomus occultum</name>
    <dbReference type="NCBI Taxonomy" id="144539"/>
    <lineage>
        <taxon>Eukaryota</taxon>
        <taxon>Fungi</taxon>
        <taxon>Fungi incertae sedis</taxon>
        <taxon>Mucoromycota</taxon>
        <taxon>Glomeromycotina</taxon>
        <taxon>Glomeromycetes</taxon>
        <taxon>Paraglomerales</taxon>
        <taxon>Paraglomeraceae</taxon>
        <taxon>Paraglomus</taxon>
    </lineage>
</organism>
<name>A0A9N9DDH9_9GLOM</name>
<sequence>MPENLFKHILSPALCSGMLGSFHVIHLQSQRASYICHLSTNQWTGPIFLPFSVVCWNPQQFTNACVVASSER</sequence>
<keyword evidence="2" id="KW-1185">Reference proteome</keyword>
<dbReference type="EMBL" id="CAJVPJ010002906">
    <property type="protein sequence ID" value="CAG8631450.1"/>
    <property type="molecule type" value="Genomic_DNA"/>
</dbReference>
<evidence type="ECO:0000313" key="2">
    <source>
        <dbReference type="Proteomes" id="UP000789572"/>
    </source>
</evidence>